<dbReference type="HOGENOM" id="CLU_150026_0_0_6"/>
<keyword evidence="7" id="KW-1185">Reference proteome</keyword>
<comment type="caution">
    <text evidence="6">The sequence shown here is derived from an EMBL/GenBank/DDBJ whole genome shotgun (WGS) entry which is preliminary data.</text>
</comment>
<dbReference type="InterPro" id="IPR036259">
    <property type="entry name" value="MFS_trans_sf"/>
</dbReference>
<dbReference type="RefSeq" id="WP_004821047.1">
    <property type="nucleotide sequence ID" value="NZ_KB849456.1"/>
</dbReference>
<dbReference type="InterPro" id="IPR020846">
    <property type="entry name" value="MFS_dom"/>
</dbReference>
<dbReference type="PANTHER" id="PTHR23542">
    <property type="match status" value="1"/>
</dbReference>
<dbReference type="Gene3D" id="1.20.1250.20">
    <property type="entry name" value="MFS general substrate transporter like domains"/>
    <property type="match status" value="1"/>
</dbReference>
<organism evidence="6 7">
    <name type="scientific">Acinetobacter guillouiae NIPH 991</name>
    <dbReference type="NCBI Taxonomy" id="1217656"/>
    <lineage>
        <taxon>Bacteria</taxon>
        <taxon>Pseudomonadati</taxon>
        <taxon>Pseudomonadota</taxon>
        <taxon>Gammaproteobacteria</taxon>
        <taxon>Moraxellales</taxon>
        <taxon>Moraxellaceae</taxon>
        <taxon>Acinetobacter</taxon>
    </lineage>
</organism>
<accession>N8WUP1</accession>
<gene>
    <name evidence="6" type="ORF">F964_02801</name>
</gene>
<protein>
    <recommendedName>
        <fullName evidence="5">Major facilitator superfamily (MFS) profile domain-containing protein</fullName>
    </recommendedName>
</protein>
<dbReference type="Pfam" id="PF07690">
    <property type="entry name" value="MFS_1"/>
    <property type="match status" value="1"/>
</dbReference>
<dbReference type="PATRIC" id="fig|1217656.3.peg.2743"/>
<evidence type="ECO:0000256" key="3">
    <source>
        <dbReference type="ARBA" id="ARBA00023136"/>
    </source>
</evidence>
<evidence type="ECO:0000256" key="2">
    <source>
        <dbReference type="ARBA" id="ARBA00022989"/>
    </source>
</evidence>
<reference evidence="6 7" key="1">
    <citation type="submission" date="2013-02" db="EMBL/GenBank/DDBJ databases">
        <title>The Genome Sequence of Acinetobacter guillouiae NIPH 991.</title>
        <authorList>
            <consortium name="The Broad Institute Genome Sequencing Platform"/>
            <consortium name="The Broad Institute Genome Sequencing Center for Infectious Disease"/>
            <person name="Cerqueira G."/>
            <person name="Feldgarden M."/>
            <person name="Courvalin P."/>
            <person name="Perichon B."/>
            <person name="Grillot-Courvalin C."/>
            <person name="Clermont D."/>
            <person name="Rocha E."/>
            <person name="Yoon E.-J."/>
            <person name="Nemec A."/>
            <person name="Walker B."/>
            <person name="Young S.K."/>
            <person name="Zeng Q."/>
            <person name="Gargeya S."/>
            <person name="Fitzgerald M."/>
            <person name="Haas B."/>
            <person name="Abouelleil A."/>
            <person name="Alvarado L."/>
            <person name="Arachchi H.M."/>
            <person name="Berlin A.M."/>
            <person name="Chapman S.B."/>
            <person name="Dewar J."/>
            <person name="Goldberg J."/>
            <person name="Griggs A."/>
            <person name="Gujja S."/>
            <person name="Hansen M."/>
            <person name="Howarth C."/>
            <person name="Imamovic A."/>
            <person name="Larimer J."/>
            <person name="McCowan C."/>
            <person name="Murphy C."/>
            <person name="Neiman D."/>
            <person name="Pearson M."/>
            <person name="Priest M."/>
            <person name="Roberts A."/>
            <person name="Saif S."/>
            <person name="Shea T."/>
            <person name="Sisk P."/>
            <person name="Sykes S."/>
            <person name="Wortman J."/>
            <person name="Nusbaum C."/>
            <person name="Birren B."/>
        </authorList>
    </citation>
    <scope>NUCLEOTIDE SEQUENCE [LARGE SCALE GENOMIC DNA]</scope>
    <source>
        <strain evidence="6 7">NIPH 991</strain>
    </source>
</reference>
<dbReference type="PROSITE" id="PS50850">
    <property type="entry name" value="MFS"/>
    <property type="match status" value="1"/>
</dbReference>
<evidence type="ECO:0000256" key="4">
    <source>
        <dbReference type="SAM" id="Phobius"/>
    </source>
</evidence>
<dbReference type="InterPro" id="IPR011701">
    <property type="entry name" value="MFS"/>
</dbReference>
<name>N8WUP1_ACIGI</name>
<feature type="transmembrane region" description="Helical" evidence="4">
    <location>
        <begin position="53"/>
        <end position="73"/>
    </location>
</feature>
<feature type="domain" description="Major facilitator superfamily (MFS) profile" evidence="5">
    <location>
        <begin position="1"/>
        <end position="118"/>
    </location>
</feature>
<feature type="transmembrane region" description="Helical" evidence="4">
    <location>
        <begin position="79"/>
        <end position="101"/>
    </location>
</feature>
<dbReference type="AlphaFoldDB" id="N8WUP1"/>
<dbReference type="PANTHER" id="PTHR23542:SF1">
    <property type="entry name" value="MAJOR FACILITATOR SUPERFAMILY (MFS) PROFILE DOMAIN-CONTAINING PROTEIN"/>
    <property type="match status" value="1"/>
</dbReference>
<proteinExistence type="predicted"/>
<evidence type="ECO:0000259" key="5">
    <source>
        <dbReference type="PROSITE" id="PS50850"/>
    </source>
</evidence>
<evidence type="ECO:0000313" key="7">
    <source>
        <dbReference type="Proteomes" id="UP000013148"/>
    </source>
</evidence>
<evidence type="ECO:0000313" key="6">
    <source>
        <dbReference type="EMBL" id="ENV15867.1"/>
    </source>
</evidence>
<evidence type="ECO:0000256" key="1">
    <source>
        <dbReference type="ARBA" id="ARBA00022692"/>
    </source>
</evidence>
<sequence>MATAASTLPLLWVNSITMLASSVLLAGVFFASTMIVAMALVERIVPKHRLTEGMTWLLAGLNVGVALGAAISGQMVDGYGLRSGFLVALCAGVMVLVLVLWGHYRIGNDSIAISNDPS</sequence>
<feature type="transmembrane region" description="Helical" evidence="4">
    <location>
        <begin position="16"/>
        <end position="41"/>
    </location>
</feature>
<dbReference type="eggNOG" id="COG2814">
    <property type="taxonomic scope" value="Bacteria"/>
</dbReference>
<dbReference type="Proteomes" id="UP000013148">
    <property type="component" value="Unassembled WGS sequence"/>
</dbReference>
<dbReference type="SUPFAM" id="SSF103473">
    <property type="entry name" value="MFS general substrate transporter"/>
    <property type="match status" value="1"/>
</dbReference>
<dbReference type="GO" id="GO:0022857">
    <property type="term" value="F:transmembrane transporter activity"/>
    <property type="evidence" value="ECO:0007669"/>
    <property type="project" value="InterPro"/>
</dbReference>
<keyword evidence="3 4" id="KW-0472">Membrane</keyword>
<dbReference type="EMBL" id="APPJ01000012">
    <property type="protein sequence ID" value="ENV15867.1"/>
    <property type="molecule type" value="Genomic_DNA"/>
</dbReference>
<keyword evidence="2 4" id="KW-1133">Transmembrane helix</keyword>
<keyword evidence="1 4" id="KW-0812">Transmembrane</keyword>